<proteinExistence type="predicted"/>
<comment type="caution">
    <text evidence="4">The sequence shown here is derived from an EMBL/GenBank/DDBJ whole genome shotgun (WGS) entry which is preliminary data.</text>
</comment>
<gene>
    <name evidence="4" type="ORF">ET989_04830</name>
</gene>
<evidence type="ECO:0000313" key="4">
    <source>
        <dbReference type="EMBL" id="TBT86636.1"/>
    </source>
</evidence>
<feature type="domain" description="DUF1707" evidence="3">
    <location>
        <begin position="19"/>
        <end position="67"/>
    </location>
</feature>
<organism evidence="4 5">
    <name type="scientific">Propioniciclava sinopodophylli</name>
    <dbReference type="NCBI Taxonomy" id="1837344"/>
    <lineage>
        <taxon>Bacteria</taxon>
        <taxon>Bacillati</taxon>
        <taxon>Actinomycetota</taxon>
        <taxon>Actinomycetes</taxon>
        <taxon>Propionibacteriales</taxon>
        <taxon>Propionibacteriaceae</taxon>
        <taxon>Propioniciclava</taxon>
    </lineage>
</organism>
<feature type="transmembrane region" description="Helical" evidence="2">
    <location>
        <begin position="99"/>
        <end position="122"/>
    </location>
</feature>
<keyword evidence="2" id="KW-1133">Transmembrane helix</keyword>
<protein>
    <submittedName>
        <fullName evidence="4">DUF1707 domain-containing protein</fullName>
    </submittedName>
</protein>
<reference evidence="4 5" key="1">
    <citation type="submission" date="2019-01" db="EMBL/GenBank/DDBJ databases">
        <title>Lactibacter flavus gen. nov., sp. nov., a novel bacterium of the family Propionibacteriaceae isolated from raw milk and dairy products.</title>
        <authorList>
            <person name="Huptas C."/>
            <person name="Wenning M."/>
            <person name="Breitenwieser F."/>
            <person name="Doll E."/>
            <person name="Von Neubeck M."/>
            <person name="Busse H.-J."/>
            <person name="Scherer S."/>
        </authorList>
    </citation>
    <scope>NUCLEOTIDE SEQUENCE [LARGE SCALE GENOMIC DNA]</scope>
    <source>
        <strain evidence="4 5">KCTC 33808</strain>
    </source>
</reference>
<dbReference type="OrthoDB" id="3748531at2"/>
<keyword evidence="5" id="KW-1185">Reference proteome</keyword>
<accession>A0A4Q9KH94</accession>
<keyword evidence="2" id="KW-0812">Transmembrane</keyword>
<dbReference type="InterPro" id="IPR012551">
    <property type="entry name" value="DUF1707_SHOCT-like"/>
</dbReference>
<dbReference type="Proteomes" id="UP000292373">
    <property type="component" value="Unassembled WGS sequence"/>
</dbReference>
<dbReference type="Pfam" id="PF08044">
    <property type="entry name" value="DUF1707"/>
    <property type="match status" value="1"/>
</dbReference>
<dbReference type="AlphaFoldDB" id="A0A4Q9KH94"/>
<dbReference type="RefSeq" id="WP_131167420.1">
    <property type="nucleotide sequence ID" value="NZ_SDMQ01000003.1"/>
</dbReference>
<sequence length="123" mass="12800">MAELPRSSKYRATPGAPLSDDERNRLVERLNAAFERGEVSPDDYPRLLDALFGATTLGEVVPVVEAVPGVATHDVPAIVEQGVGRPGELSEPIQPSGALVAKVIAGGVVAALLLLVVVLALLL</sequence>
<dbReference type="EMBL" id="SDMQ01000003">
    <property type="protein sequence ID" value="TBT86636.1"/>
    <property type="molecule type" value="Genomic_DNA"/>
</dbReference>
<evidence type="ECO:0000313" key="5">
    <source>
        <dbReference type="Proteomes" id="UP000292373"/>
    </source>
</evidence>
<evidence type="ECO:0000256" key="1">
    <source>
        <dbReference type="SAM" id="MobiDB-lite"/>
    </source>
</evidence>
<feature type="region of interest" description="Disordered" evidence="1">
    <location>
        <begin position="1"/>
        <end position="22"/>
    </location>
</feature>
<keyword evidence="2" id="KW-0472">Membrane</keyword>
<evidence type="ECO:0000256" key="2">
    <source>
        <dbReference type="SAM" id="Phobius"/>
    </source>
</evidence>
<evidence type="ECO:0000259" key="3">
    <source>
        <dbReference type="Pfam" id="PF08044"/>
    </source>
</evidence>
<name>A0A4Q9KH94_9ACTN</name>